<reference evidence="2" key="1">
    <citation type="submission" date="2021-06" db="EMBL/GenBank/DDBJ databases">
        <authorList>
            <person name="Hodson N. C."/>
            <person name="Mongue J. A."/>
            <person name="Jaron S. K."/>
        </authorList>
    </citation>
    <scope>NUCLEOTIDE SEQUENCE</scope>
</reference>
<dbReference type="OrthoDB" id="4822at2759"/>
<sequence>MLYEERSGPSSTSSWGLKEENLGAPTLGLAQGPPPTGFLEFPAEASSSSKETIGLSKVSRQNPQILAYAQQAYGTTDLDEEQWKQCEEAYKLKLVYQDIAKKKARDEKLEAAGKFKWISKYQQEVVINESGHHVVEKCLFEGIVF</sequence>
<evidence type="ECO:0000313" key="3">
    <source>
        <dbReference type="Proteomes" id="UP000708208"/>
    </source>
</evidence>
<gene>
    <name evidence="2" type="ORF">AFUS01_LOCUS32125</name>
</gene>
<evidence type="ECO:0000256" key="1">
    <source>
        <dbReference type="SAM" id="MobiDB-lite"/>
    </source>
</evidence>
<name>A0A8J2KYL9_9HEXA</name>
<evidence type="ECO:0000313" key="2">
    <source>
        <dbReference type="EMBL" id="CAG7821815.1"/>
    </source>
</evidence>
<proteinExistence type="predicted"/>
<keyword evidence="3" id="KW-1185">Reference proteome</keyword>
<organism evidence="2 3">
    <name type="scientific">Allacma fusca</name>
    <dbReference type="NCBI Taxonomy" id="39272"/>
    <lineage>
        <taxon>Eukaryota</taxon>
        <taxon>Metazoa</taxon>
        <taxon>Ecdysozoa</taxon>
        <taxon>Arthropoda</taxon>
        <taxon>Hexapoda</taxon>
        <taxon>Collembola</taxon>
        <taxon>Symphypleona</taxon>
        <taxon>Sminthuridae</taxon>
        <taxon>Allacma</taxon>
    </lineage>
</organism>
<accession>A0A8J2KYL9</accession>
<dbReference type="EMBL" id="CAJVCH010522214">
    <property type="protein sequence ID" value="CAG7821815.1"/>
    <property type="molecule type" value="Genomic_DNA"/>
</dbReference>
<protein>
    <submittedName>
        <fullName evidence="2">Uncharacterized protein</fullName>
    </submittedName>
</protein>
<feature type="region of interest" description="Disordered" evidence="1">
    <location>
        <begin position="1"/>
        <end position="35"/>
    </location>
</feature>
<dbReference type="AlphaFoldDB" id="A0A8J2KYL9"/>
<comment type="caution">
    <text evidence="2">The sequence shown here is derived from an EMBL/GenBank/DDBJ whole genome shotgun (WGS) entry which is preliminary data.</text>
</comment>
<dbReference type="Proteomes" id="UP000708208">
    <property type="component" value="Unassembled WGS sequence"/>
</dbReference>